<dbReference type="Proteomes" id="UP000799118">
    <property type="component" value="Unassembled WGS sequence"/>
</dbReference>
<dbReference type="PANTHER" id="PTHR14146">
    <property type="entry name" value="EXOCYST COMPLEX COMPONENT 4"/>
    <property type="match status" value="1"/>
</dbReference>
<name>A0A6A4GBV1_9AGAR</name>
<evidence type="ECO:0000256" key="3">
    <source>
        <dbReference type="RuleBase" id="RU367079"/>
    </source>
</evidence>
<feature type="domain" description="Exocyst complex component Sec8 N-terminal" evidence="4">
    <location>
        <begin position="54"/>
        <end position="119"/>
    </location>
</feature>
<dbReference type="GO" id="GO:0006612">
    <property type="term" value="P:protein targeting to membrane"/>
    <property type="evidence" value="ECO:0007669"/>
    <property type="project" value="UniProtKB-UniRule"/>
</dbReference>
<evidence type="ECO:0000256" key="1">
    <source>
        <dbReference type="ARBA" id="ARBA00022448"/>
    </source>
</evidence>
<keyword evidence="2 3" id="KW-0268">Exocytosis</keyword>
<comment type="function">
    <text evidence="3">Component of the exocyst complex involved in the docking of exocytic vesicles with fusion sites on the plasma membrane.</text>
</comment>
<gene>
    <name evidence="5" type="ORF">BT96DRAFT_1027472</name>
</gene>
<protein>
    <recommendedName>
        <fullName evidence="3">Exocyst complex component Sec8</fullName>
    </recommendedName>
</protein>
<dbReference type="OrthoDB" id="272977at2759"/>
<comment type="similarity">
    <text evidence="3">Belongs to the SEC8 family.</text>
</comment>
<keyword evidence="3" id="KW-0653">Protein transport</keyword>
<dbReference type="GO" id="GO:0015031">
    <property type="term" value="P:protein transport"/>
    <property type="evidence" value="ECO:0007669"/>
    <property type="project" value="UniProtKB-KW"/>
</dbReference>
<keyword evidence="6" id="KW-1185">Reference proteome</keyword>
<dbReference type="Pfam" id="PF04048">
    <property type="entry name" value="Sec8_N"/>
    <property type="match status" value="1"/>
</dbReference>
<organism evidence="5 6">
    <name type="scientific">Gymnopus androsaceus JB14</name>
    <dbReference type="NCBI Taxonomy" id="1447944"/>
    <lineage>
        <taxon>Eukaryota</taxon>
        <taxon>Fungi</taxon>
        <taxon>Dikarya</taxon>
        <taxon>Basidiomycota</taxon>
        <taxon>Agaricomycotina</taxon>
        <taxon>Agaricomycetes</taxon>
        <taxon>Agaricomycetidae</taxon>
        <taxon>Agaricales</taxon>
        <taxon>Marasmiineae</taxon>
        <taxon>Omphalotaceae</taxon>
        <taxon>Gymnopus</taxon>
    </lineage>
</organism>
<dbReference type="InterPro" id="IPR039682">
    <property type="entry name" value="Sec8/EXOC4"/>
</dbReference>
<evidence type="ECO:0000259" key="4">
    <source>
        <dbReference type="Pfam" id="PF04048"/>
    </source>
</evidence>
<evidence type="ECO:0000256" key="2">
    <source>
        <dbReference type="ARBA" id="ARBA00022483"/>
    </source>
</evidence>
<dbReference type="GO" id="GO:0006893">
    <property type="term" value="P:Golgi to plasma membrane transport"/>
    <property type="evidence" value="ECO:0007669"/>
    <property type="project" value="TreeGrafter"/>
</dbReference>
<reference evidence="5" key="1">
    <citation type="journal article" date="2019" name="Environ. Microbiol.">
        <title>Fungal ecological strategies reflected in gene transcription - a case study of two litter decomposers.</title>
        <authorList>
            <person name="Barbi F."/>
            <person name="Kohler A."/>
            <person name="Barry K."/>
            <person name="Baskaran P."/>
            <person name="Daum C."/>
            <person name="Fauchery L."/>
            <person name="Ihrmark K."/>
            <person name="Kuo A."/>
            <person name="LaButti K."/>
            <person name="Lipzen A."/>
            <person name="Morin E."/>
            <person name="Grigoriev I.V."/>
            <person name="Henrissat B."/>
            <person name="Lindahl B."/>
            <person name="Martin F."/>
        </authorList>
    </citation>
    <scope>NUCLEOTIDE SEQUENCE</scope>
    <source>
        <strain evidence="5">JB14</strain>
    </source>
</reference>
<evidence type="ECO:0000313" key="5">
    <source>
        <dbReference type="EMBL" id="KAE9382895.1"/>
    </source>
</evidence>
<evidence type="ECO:0000313" key="6">
    <source>
        <dbReference type="Proteomes" id="UP000799118"/>
    </source>
</evidence>
<sequence>MQSDAVLNEVEDGWEFVVDPEFNPVDLAVDLLDQKSAGKDLDDFQETKYKLFSALKGTVDKTQTQVNKARSSLQESKEALGSKRADLVQMWSRGQTLEEMMRLLDQIEHLKTIPDLLETLMSEKRLLQASVLLALREILVDELHSHLFLKSFWCDSRWALYTPNQRTFPKVEFEDEPPAVLPDMSPSSPSFPSTRLARFLQDLTLRPNDAPMDVNEPNGAAPTASFNYNMSSRHPQTLLNPEADSFAYLETVLESLAVS</sequence>
<accession>A0A6A4GBV1</accession>
<dbReference type="GO" id="GO:0006904">
    <property type="term" value="P:vesicle docking involved in exocytosis"/>
    <property type="evidence" value="ECO:0007669"/>
    <property type="project" value="InterPro"/>
</dbReference>
<dbReference type="GO" id="GO:0090522">
    <property type="term" value="P:vesicle tethering involved in exocytosis"/>
    <property type="evidence" value="ECO:0007669"/>
    <property type="project" value="UniProtKB-UniRule"/>
</dbReference>
<proteinExistence type="inferred from homology"/>
<dbReference type="GO" id="GO:0000145">
    <property type="term" value="C:exocyst"/>
    <property type="evidence" value="ECO:0007669"/>
    <property type="project" value="UniProtKB-UniRule"/>
</dbReference>
<keyword evidence="1 3" id="KW-0813">Transport</keyword>
<dbReference type="PANTHER" id="PTHR14146:SF0">
    <property type="entry name" value="EXOCYST COMPLEX COMPONENT 4"/>
    <property type="match status" value="1"/>
</dbReference>
<dbReference type="InterPro" id="IPR007191">
    <property type="entry name" value="Sec8_exocyst_N"/>
</dbReference>
<dbReference type="EMBL" id="ML770878">
    <property type="protein sequence ID" value="KAE9382895.1"/>
    <property type="molecule type" value="Genomic_DNA"/>
</dbReference>
<dbReference type="AlphaFoldDB" id="A0A6A4GBV1"/>